<proteinExistence type="predicted"/>
<dbReference type="Proteomes" id="UP000813462">
    <property type="component" value="Unassembled WGS sequence"/>
</dbReference>
<accession>A0A978U9W2</accession>
<dbReference type="EMBL" id="JAEACU010000103">
    <property type="protein sequence ID" value="KAH7511432.1"/>
    <property type="molecule type" value="Genomic_DNA"/>
</dbReference>
<reference evidence="2" key="1">
    <citation type="journal article" date="2021" name="Front. Plant Sci.">
        <title>Chromosome-Scale Genome Assembly for Chinese Sour Jujube and Insights Into Its Genome Evolution and Domestication Signature.</title>
        <authorList>
            <person name="Shen L.-Y."/>
            <person name="Luo H."/>
            <person name="Wang X.-L."/>
            <person name="Wang X.-M."/>
            <person name="Qiu X.-J."/>
            <person name="Liu H."/>
            <person name="Zhou S.-S."/>
            <person name="Jia K.-H."/>
            <person name="Nie S."/>
            <person name="Bao Y.-T."/>
            <person name="Zhang R.-G."/>
            <person name="Yun Q.-Z."/>
            <person name="Chai Y.-H."/>
            <person name="Lu J.-Y."/>
            <person name="Li Y."/>
            <person name="Zhao S.-W."/>
            <person name="Mao J.-F."/>
            <person name="Jia S.-G."/>
            <person name="Mao Y.-M."/>
        </authorList>
    </citation>
    <scope>NUCLEOTIDE SEQUENCE</scope>
    <source>
        <strain evidence="2">AT0</strain>
        <tissue evidence="2">Leaf</tissue>
    </source>
</reference>
<evidence type="ECO:0008006" key="4">
    <source>
        <dbReference type="Google" id="ProtNLM"/>
    </source>
</evidence>
<evidence type="ECO:0000313" key="3">
    <source>
        <dbReference type="Proteomes" id="UP000813462"/>
    </source>
</evidence>
<comment type="caution">
    <text evidence="2">The sequence shown here is derived from an EMBL/GenBank/DDBJ whole genome shotgun (WGS) entry which is preliminary data.</text>
</comment>
<evidence type="ECO:0000256" key="1">
    <source>
        <dbReference type="SAM" id="MobiDB-lite"/>
    </source>
</evidence>
<name>A0A978U9W2_ZIZJJ</name>
<protein>
    <recommendedName>
        <fullName evidence="4">DUF4219 domain-containing protein</fullName>
    </recommendedName>
</protein>
<organism evidence="2 3">
    <name type="scientific">Ziziphus jujuba var. spinosa</name>
    <dbReference type="NCBI Taxonomy" id="714518"/>
    <lineage>
        <taxon>Eukaryota</taxon>
        <taxon>Viridiplantae</taxon>
        <taxon>Streptophyta</taxon>
        <taxon>Embryophyta</taxon>
        <taxon>Tracheophyta</taxon>
        <taxon>Spermatophyta</taxon>
        <taxon>Magnoliopsida</taxon>
        <taxon>eudicotyledons</taxon>
        <taxon>Gunneridae</taxon>
        <taxon>Pentapetalae</taxon>
        <taxon>rosids</taxon>
        <taxon>fabids</taxon>
        <taxon>Rosales</taxon>
        <taxon>Rhamnaceae</taxon>
        <taxon>Paliureae</taxon>
        <taxon>Ziziphus</taxon>
    </lineage>
</organism>
<gene>
    <name evidence="2" type="ORF">FEM48_ZijujUnG0015400</name>
</gene>
<dbReference type="AlphaFoldDB" id="A0A978U9W2"/>
<sequence>MEILKYFELDSMSSSKKGGIVPEVLDEENYVDWSVRVQTYLLAEDLWDVVESSDEPPKPEDHKEDDENGDRGGAEYKSWRKKNASALHAIQTCCGPDAFSMIRDITSAKVAWETLASKLKPQLPRAKLPSSEGP</sequence>
<dbReference type="Pfam" id="PF14223">
    <property type="entry name" value="Retrotran_gag_2"/>
    <property type="match status" value="1"/>
</dbReference>
<feature type="region of interest" description="Disordered" evidence="1">
    <location>
        <begin position="51"/>
        <end position="77"/>
    </location>
</feature>
<evidence type="ECO:0000313" key="2">
    <source>
        <dbReference type="EMBL" id="KAH7511432.1"/>
    </source>
</evidence>